<dbReference type="GO" id="GO:0003677">
    <property type="term" value="F:DNA binding"/>
    <property type="evidence" value="ECO:0007669"/>
    <property type="project" value="InterPro"/>
</dbReference>
<protein>
    <submittedName>
        <fullName evidence="7">DNA-directed RNA polymerase sigma-70 factor</fullName>
    </submittedName>
</protein>
<dbReference type="GO" id="GO:0006352">
    <property type="term" value="P:DNA-templated transcription initiation"/>
    <property type="evidence" value="ECO:0007669"/>
    <property type="project" value="InterPro"/>
</dbReference>
<dbReference type="PANTHER" id="PTHR43133">
    <property type="entry name" value="RNA POLYMERASE ECF-TYPE SIGMA FACTO"/>
    <property type="match status" value="1"/>
</dbReference>
<keyword evidence="3" id="KW-0731">Sigma factor</keyword>
<feature type="domain" description="RNA polymerase sigma-70 region 2" evidence="5">
    <location>
        <begin position="28"/>
        <end position="90"/>
    </location>
</feature>
<comment type="similarity">
    <text evidence="1">Belongs to the sigma-70 factor family. ECF subfamily.</text>
</comment>
<dbReference type="InterPro" id="IPR039425">
    <property type="entry name" value="RNA_pol_sigma-70-like"/>
</dbReference>
<dbReference type="AlphaFoldDB" id="A0A917HXM8"/>
<keyword evidence="8" id="KW-1185">Reference proteome</keyword>
<evidence type="ECO:0000256" key="3">
    <source>
        <dbReference type="ARBA" id="ARBA00023082"/>
    </source>
</evidence>
<dbReference type="RefSeq" id="WP_188507401.1">
    <property type="nucleotide sequence ID" value="NZ_BMER01000004.1"/>
</dbReference>
<dbReference type="EMBL" id="BMER01000004">
    <property type="protein sequence ID" value="GGG96923.1"/>
    <property type="molecule type" value="Genomic_DNA"/>
</dbReference>
<dbReference type="SUPFAM" id="SSF88946">
    <property type="entry name" value="Sigma2 domain of RNA polymerase sigma factors"/>
    <property type="match status" value="1"/>
</dbReference>
<dbReference type="Proteomes" id="UP000660862">
    <property type="component" value="Unassembled WGS sequence"/>
</dbReference>
<evidence type="ECO:0000259" key="5">
    <source>
        <dbReference type="Pfam" id="PF04542"/>
    </source>
</evidence>
<evidence type="ECO:0000256" key="4">
    <source>
        <dbReference type="ARBA" id="ARBA00023163"/>
    </source>
</evidence>
<dbReference type="Pfam" id="PF08281">
    <property type="entry name" value="Sigma70_r4_2"/>
    <property type="match status" value="1"/>
</dbReference>
<name>A0A917HXM8_9SPHI</name>
<gene>
    <name evidence="7" type="ORF">GCM10007415_35250</name>
</gene>
<dbReference type="GO" id="GO:0016987">
    <property type="term" value="F:sigma factor activity"/>
    <property type="evidence" value="ECO:0007669"/>
    <property type="project" value="UniProtKB-KW"/>
</dbReference>
<sequence length="197" mass="23379">MQDFSHYTDLELLQLLKGGDPRPMTEIYDRYWLLLYRHALRMLHAEEEAEDVLQDIFSTLWGRVGDLNLEGSLSAFLYGMLRNKVLNRMAYHKVREDHLRSLGAFEESGEVMPDQLLRDKELARIIEEEINRLPSKMRAVFELRHREELSYREIAEQLDVTEHTVRKQISNALHILRDRLRRLGLSFSTLRLFVDII</sequence>
<accession>A0A917HXM8</accession>
<reference evidence="7" key="2">
    <citation type="submission" date="2020-09" db="EMBL/GenBank/DDBJ databases">
        <authorList>
            <person name="Sun Q."/>
            <person name="Zhou Y."/>
        </authorList>
    </citation>
    <scope>NUCLEOTIDE SEQUENCE</scope>
    <source>
        <strain evidence="7">CGMCC 1.12195</strain>
    </source>
</reference>
<keyword evidence="4" id="KW-0804">Transcription</keyword>
<dbReference type="Gene3D" id="1.10.1740.10">
    <property type="match status" value="1"/>
</dbReference>
<dbReference type="InterPro" id="IPR013249">
    <property type="entry name" value="RNA_pol_sigma70_r4_t2"/>
</dbReference>
<dbReference type="InterPro" id="IPR007627">
    <property type="entry name" value="RNA_pol_sigma70_r2"/>
</dbReference>
<evidence type="ECO:0000256" key="2">
    <source>
        <dbReference type="ARBA" id="ARBA00023015"/>
    </source>
</evidence>
<evidence type="ECO:0000313" key="7">
    <source>
        <dbReference type="EMBL" id="GGG96923.1"/>
    </source>
</evidence>
<proteinExistence type="inferred from homology"/>
<dbReference type="InterPro" id="IPR014327">
    <property type="entry name" value="RNA_pol_sigma70_bacteroid"/>
</dbReference>
<organism evidence="7 8">
    <name type="scientific">Parapedobacter pyrenivorans</name>
    <dbReference type="NCBI Taxonomy" id="1305674"/>
    <lineage>
        <taxon>Bacteria</taxon>
        <taxon>Pseudomonadati</taxon>
        <taxon>Bacteroidota</taxon>
        <taxon>Sphingobacteriia</taxon>
        <taxon>Sphingobacteriales</taxon>
        <taxon>Sphingobacteriaceae</taxon>
        <taxon>Parapedobacter</taxon>
    </lineage>
</organism>
<dbReference type="NCBIfam" id="TIGR02937">
    <property type="entry name" value="sigma70-ECF"/>
    <property type="match status" value="1"/>
</dbReference>
<dbReference type="InterPro" id="IPR014284">
    <property type="entry name" value="RNA_pol_sigma-70_dom"/>
</dbReference>
<reference evidence="7" key="1">
    <citation type="journal article" date="2014" name="Int. J. Syst. Evol. Microbiol.">
        <title>Complete genome sequence of Corynebacterium casei LMG S-19264T (=DSM 44701T), isolated from a smear-ripened cheese.</title>
        <authorList>
            <consortium name="US DOE Joint Genome Institute (JGI-PGF)"/>
            <person name="Walter F."/>
            <person name="Albersmeier A."/>
            <person name="Kalinowski J."/>
            <person name="Ruckert C."/>
        </authorList>
    </citation>
    <scope>NUCLEOTIDE SEQUENCE</scope>
    <source>
        <strain evidence="7">CGMCC 1.12195</strain>
    </source>
</reference>
<dbReference type="Pfam" id="PF04542">
    <property type="entry name" value="Sigma70_r2"/>
    <property type="match status" value="1"/>
</dbReference>
<keyword evidence="2" id="KW-0805">Transcription regulation</keyword>
<feature type="domain" description="RNA polymerase sigma factor 70 region 4 type 2" evidence="6">
    <location>
        <begin position="124"/>
        <end position="173"/>
    </location>
</feature>
<dbReference type="NCBIfam" id="TIGR02985">
    <property type="entry name" value="Sig70_bacteroi1"/>
    <property type="match status" value="1"/>
</dbReference>
<dbReference type="InterPro" id="IPR013324">
    <property type="entry name" value="RNA_pol_sigma_r3/r4-like"/>
</dbReference>
<evidence type="ECO:0000313" key="8">
    <source>
        <dbReference type="Proteomes" id="UP000660862"/>
    </source>
</evidence>
<keyword evidence="7" id="KW-0240">DNA-directed RNA polymerase</keyword>
<dbReference type="GO" id="GO:0000428">
    <property type="term" value="C:DNA-directed RNA polymerase complex"/>
    <property type="evidence" value="ECO:0007669"/>
    <property type="project" value="UniProtKB-KW"/>
</dbReference>
<dbReference type="PANTHER" id="PTHR43133:SF46">
    <property type="entry name" value="RNA POLYMERASE SIGMA-70 FACTOR ECF SUBFAMILY"/>
    <property type="match status" value="1"/>
</dbReference>
<dbReference type="InterPro" id="IPR013325">
    <property type="entry name" value="RNA_pol_sigma_r2"/>
</dbReference>
<dbReference type="CDD" id="cd06171">
    <property type="entry name" value="Sigma70_r4"/>
    <property type="match status" value="1"/>
</dbReference>
<dbReference type="SUPFAM" id="SSF88659">
    <property type="entry name" value="Sigma3 and sigma4 domains of RNA polymerase sigma factors"/>
    <property type="match status" value="1"/>
</dbReference>
<evidence type="ECO:0000256" key="1">
    <source>
        <dbReference type="ARBA" id="ARBA00010641"/>
    </source>
</evidence>
<comment type="caution">
    <text evidence="7">The sequence shown here is derived from an EMBL/GenBank/DDBJ whole genome shotgun (WGS) entry which is preliminary data.</text>
</comment>
<dbReference type="Gene3D" id="1.10.10.10">
    <property type="entry name" value="Winged helix-like DNA-binding domain superfamily/Winged helix DNA-binding domain"/>
    <property type="match status" value="1"/>
</dbReference>
<evidence type="ECO:0000259" key="6">
    <source>
        <dbReference type="Pfam" id="PF08281"/>
    </source>
</evidence>
<dbReference type="InterPro" id="IPR036388">
    <property type="entry name" value="WH-like_DNA-bd_sf"/>
</dbReference>